<protein>
    <recommendedName>
        <fullName evidence="6">G-protein coupled receptors family 1 profile domain-containing protein</fullName>
    </recommendedName>
</protein>
<dbReference type="OrthoDB" id="10011262at2759"/>
<feature type="domain" description="G-protein coupled receptors family 1 profile" evidence="6">
    <location>
        <begin position="10"/>
        <end position="297"/>
    </location>
</feature>
<evidence type="ECO:0000256" key="5">
    <source>
        <dbReference type="SAM" id="Phobius"/>
    </source>
</evidence>
<dbReference type="SUPFAM" id="SSF81321">
    <property type="entry name" value="Family A G protein-coupled receptor-like"/>
    <property type="match status" value="2"/>
</dbReference>
<evidence type="ECO:0000256" key="2">
    <source>
        <dbReference type="ARBA" id="ARBA00022692"/>
    </source>
</evidence>
<dbReference type="Gene3D" id="1.20.1070.10">
    <property type="entry name" value="Rhodopsin 7-helix transmembrane proteins"/>
    <property type="match status" value="2"/>
</dbReference>
<feature type="transmembrane region" description="Helical" evidence="5">
    <location>
        <begin position="186"/>
        <end position="211"/>
    </location>
</feature>
<dbReference type="GO" id="GO:0016020">
    <property type="term" value="C:membrane"/>
    <property type="evidence" value="ECO:0007669"/>
    <property type="project" value="UniProtKB-SubCell"/>
</dbReference>
<dbReference type="GO" id="GO:0008528">
    <property type="term" value="F:G protein-coupled peptide receptor activity"/>
    <property type="evidence" value="ECO:0007669"/>
    <property type="project" value="InterPro"/>
</dbReference>
<feature type="transmembrane region" description="Helical" evidence="5">
    <location>
        <begin position="31"/>
        <end position="51"/>
    </location>
</feature>
<evidence type="ECO:0000313" key="7">
    <source>
        <dbReference type="EMBL" id="EFO93034.1"/>
    </source>
</evidence>
<feature type="transmembrane region" description="Helical" evidence="5">
    <location>
        <begin position="242"/>
        <end position="266"/>
    </location>
</feature>
<name>E3M6J4_CAERE</name>
<sequence length="597" mass="68509">MEGTEVCIPGIVAAVLSAIVFAKLRHSSLEVLLCGLSLFDVVLLTSSIMIYPSMHQCSMIHEPSERVILESLQWKGPLIIFSFQHNSFVCHFFWKVTVFIFPLSLIAQAGSVWTYVAVTVDRFIAVSFPIKRRVWSTRSNSLTVLVVITLICTFFKLPSFFEVRLDHNGEVVPTELRKNQFYIEFYLFYLYVTFIQLIPWTIIIFLNAIIIHKVRLAYRAQEVMIHNSGKMNSKREDAERKVTVMATVMTMIFIFCNIPPGINYLVDRYSKTDLYRQRIPLSNVLVCVNSASNMMIYCVFNVRFRRAALKLLGCPALITTRNGSVVTRLTTDGGNGMYNLQTSSFFEVRLDHNGEVVPTELRKNQFYIEFYLFYLYVTFIQLIPWTIIIFLNAIIIHKVRLAYRAQEVMIHNSGKMNSKREDAERKVTVMATVMTMIFIFCNIPPGINYLVDRYSKTDLYRQRIPLSNVLVCVNSASNMMIYCVFNVRFRRAALKLLGCPALITTRNGSVVTRLTTDGGNGMVSYYCLVLNFQTSLPSASFSSHYIRQSSQSQPGRTDTLLEVSNNNHRVSLITPPNNMCHFVIKNCEIKTLKTRFF</sequence>
<dbReference type="CDD" id="cd14978">
    <property type="entry name" value="7tmA_FMRFamide_R-like"/>
    <property type="match status" value="1"/>
</dbReference>
<dbReference type="PANTHER" id="PTHR46641:SF24">
    <property type="entry name" value="G-PROTEIN COUPLED RECEPTORS FAMILY 1 PROFILE DOMAIN-CONTAINING PROTEIN"/>
    <property type="match status" value="1"/>
</dbReference>
<evidence type="ECO:0000259" key="6">
    <source>
        <dbReference type="PROSITE" id="PS50262"/>
    </source>
</evidence>
<gene>
    <name evidence="7" type="ORF">CRE_09964</name>
</gene>
<dbReference type="HOGENOM" id="CLU_457291_0_0_1"/>
<keyword evidence="2 5" id="KW-0812">Transmembrane</keyword>
<feature type="domain" description="G-protein coupled receptors family 1 profile" evidence="6">
    <location>
        <begin position="371"/>
        <end position="482"/>
    </location>
</feature>
<organism evidence="8">
    <name type="scientific">Caenorhabditis remanei</name>
    <name type="common">Caenorhabditis vulgaris</name>
    <dbReference type="NCBI Taxonomy" id="31234"/>
    <lineage>
        <taxon>Eukaryota</taxon>
        <taxon>Metazoa</taxon>
        <taxon>Ecdysozoa</taxon>
        <taxon>Nematoda</taxon>
        <taxon>Chromadorea</taxon>
        <taxon>Rhabditida</taxon>
        <taxon>Rhabditina</taxon>
        <taxon>Rhabditomorpha</taxon>
        <taxon>Rhabditoidea</taxon>
        <taxon>Rhabditidae</taxon>
        <taxon>Peloderinae</taxon>
        <taxon>Caenorhabditis</taxon>
    </lineage>
</organism>
<evidence type="ECO:0000256" key="4">
    <source>
        <dbReference type="ARBA" id="ARBA00023136"/>
    </source>
</evidence>
<dbReference type="InterPro" id="IPR000276">
    <property type="entry name" value="GPCR_Rhodpsn"/>
</dbReference>
<dbReference type="EMBL" id="DS268426">
    <property type="protein sequence ID" value="EFO93034.1"/>
    <property type="molecule type" value="Genomic_DNA"/>
</dbReference>
<keyword evidence="8" id="KW-1185">Reference proteome</keyword>
<feature type="transmembrane region" description="Helical" evidence="5">
    <location>
        <begin position="139"/>
        <end position="157"/>
    </location>
</feature>
<feature type="transmembrane region" description="Helical" evidence="5">
    <location>
        <begin position="6"/>
        <end position="24"/>
    </location>
</feature>
<accession>E3M6J4</accession>
<feature type="transmembrane region" description="Helical" evidence="5">
    <location>
        <begin position="427"/>
        <end position="447"/>
    </location>
</feature>
<feature type="transmembrane region" description="Helical" evidence="5">
    <location>
        <begin position="92"/>
        <end position="118"/>
    </location>
</feature>
<dbReference type="InterPro" id="IPR019427">
    <property type="entry name" value="7TM_GPCR_serpentine_rcpt_Srw"/>
</dbReference>
<proteinExistence type="predicted"/>
<feature type="transmembrane region" description="Helical" evidence="5">
    <location>
        <begin position="371"/>
        <end position="396"/>
    </location>
</feature>
<dbReference type="STRING" id="31234.E3M6J4"/>
<keyword evidence="4 5" id="KW-0472">Membrane</keyword>
<comment type="subcellular location">
    <subcellularLocation>
        <location evidence="1">Membrane</location>
    </subcellularLocation>
</comment>
<dbReference type="AlphaFoldDB" id="E3M6J4"/>
<dbReference type="Pfam" id="PF10324">
    <property type="entry name" value="7TM_GPCR_Srw"/>
    <property type="match status" value="1"/>
</dbReference>
<reference evidence="7" key="1">
    <citation type="submission" date="2007-07" db="EMBL/GenBank/DDBJ databases">
        <title>PCAP assembly of the Caenorhabditis remanei genome.</title>
        <authorList>
            <consortium name="The Caenorhabditis remanei Sequencing Consortium"/>
            <person name="Wilson R.K."/>
        </authorList>
    </citation>
    <scope>NUCLEOTIDE SEQUENCE [LARGE SCALE GENOMIC DNA]</scope>
    <source>
        <strain evidence="7">PB4641</strain>
    </source>
</reference>
<dbReference type="PROSITE" id="PS50262">
    <property type="entry name" value="G_PROTEIN_RECEP_F1_2"/>
    <property type="match status" value="2"/>
</dbReference>
<dbReference type="CDD" id="cd00637">
    <property type="entry name" value="7tm_classA_rhodopsin-like"/>
    <property type="match status" value="1"/>
</dbReference>
<evidence type="ECO:0000256" key="3">
    <source>
        <dbReference type="ARBA" id="ARBA00022989"/>
    </source>
</evidence>
<feature type="transmembrane region" description="Helical" evidence="5">
    <location>
        <begin position="467"/>
        <end position="485"/>
    </location>
</feature>
<dbReference type="eggNOG" id="KOG3656">
    <property type="taxonomic scope" value="Eukaryota"/>
</dbReference>
<dbReference type="InterPro" id="IPR017452">
    <property type="entry name" value="GPCR_Rhodpsn_7TM"/>
</dbReference>
<dbReference type="PRINTS" id="PR00237">
    <property type="entry name" value="GPCRRHODOPSN"/>
</dbReference>
<evidence type="ECO:0000256" key="1">
    <source>
        <dbReference type="ARBA" id="ARBA00004370"/>
    </source>
</evidence>
<dbReference type="InterPro" id="IPR052954">
    <property type="entry name" value="GPCR-Ligand_Int"/>
</dbReference>
<evidence type="ECO:0000313" key="8">
    <source>
        <dbReference type="Proteomes" id="UP000008281"/>
    </source>
</evidence>
<dbReference type="Proteomes" id="UP000008281">
    <property type="component" value="Unassembled WGS sequence"/>
</dbReference>
<dbReference type="InParanoid" id="E3M6J4"/>
<dbReference type="Pfam" id="PF00001">
    <property type="entry name" value="7tm_1"/>
    <property type="match status" value="1"/>
</dbReference>
<keyword evidence="3 5" id="KW-1133">Transmembrane helix</keyword>
<dbReference type="PANTHER" id="PTHR46641">
    <property type="entry name" value="FMRFAMIDE RECEPTOR-RELATED"/>
    <property type="match status" value="1"/>
</dbReference>